<organism evidence="2 3">
    <name type="scientific">Proteiniphilum saccharofermentans</name>
    <dbReference type="NCBI Taxonomy" id="1642647"/>
    <lineage>
        <taxon>Bacteria</taxon>
        <taxon>Pseudomonadati</taxon>
        <taxon>Bacteroidota</taxon>
        <taxon>Bacteroidia</taxon>
        <taxon>Bacteroidales</taxon>
        <taxon>Dysgonomonadaceae</taxon>
        <taxon>Proteiniphilum</taxon>
    </lineage>
</organism>
<evidence type="ECO:0000313" key="3">
    <source>
        <dbReference type="Proteomes" id="UP000187464"/>
    </source>
</evidence>
<proteinExistence type="predicted"/>
<keyword evidence="3" id="KW-1185">Reference proteome</keyword>
<protein>
    <recommendedName>
        <fullName evidence="1">Tc toxin complex TcA C-terminal TcB-binding domain-containing protein</fullName>
    </recommendedName>
</protein>
<evidence type="ECO:0000313" key="2">
    <source>
        <dbReference type="EMBL" id="SCD20549.1"/>
    </source>
</evidence>
<dbReference type="AlphaFoldDB" id="A0A1R3T3D7"/>
<gene>
    <name evidence="2" type="ORF">PSM36_1730</name>
</gene>
<dbReference type="EMBL" id="LT605205">
    <property type="protein sequence ID" value="SCD20549.1"/>
    <property type="molecule type" value="Genomic_DNA"/>
</dbReference>
<reference evidence="2 3" key="1">
    <citation type="submission" date="2016-08" db="EMBL/GenBank/DDBJ databases">
        <authorList>
            <person name="Seilhamer J.J."/>
        </authorList>
    </citation>
    <scope>NUCLEOTIDE SEQUENCE [LARGE SCALE GENOMIC DNA]</scope>
    <source>
        <strain evidence="2">M3/6</strain>
    </source>
</reference>
<dbReference type="Proteomes" id="UP000187464">
    <property type="component" value="Chromosome I"/>
</dbReference>
<feature type="domain" description="Tc toxin complex TcA C-terminal TcB-binding" evidence="1">
    <location>
        <begin position="669"/>
        <end position="956"/>
    </location>
</feature>
<name>A0A1R3T3D7_9BACT</name>
<evidence type="ECO:0000259" key="1">
    <source>
        <dbReference type="Pfam" id="PF18276"/>
    </source>
</evidence>
<dbReference type="Pfam" id="PF18276">
    <property type="entry name" value="TcA_TcB_BD"/>
    <property type="match status" value="1"/>
</dbReference>
<dbReference type="KEGG" id="psac:PSM36_1730"/>
<sequence>MIANNNFHYQSELMLNNNLMVDKGLLWLYYNNARKVHYTLSPHYHPYTDELIETLNRDGLPALLDAKYHKSLERTLTDWYIPGAYAMSPFPKENIDVTDDGPYAVYNWELFFHAPLTVAVHLSKNQRFAEAQKWFHFIFDPTCTDSSVDAPQRFWKFLRFREETKAEFIQKMLTELAKNEDNELKQRMEKSIQAWRDKPFQPHVIARTRYLAYQLNVVMKYLDNLIAWGDNLFRQDTIETLNEATQVYVLAAAVLGSKPQKIPPRGKRIPKTYKQLKDTGIDAFGNALIEIENDFPFNTNPTSTTKATEGGTSALFGIGRSLYFCIPQNDQLLAYWDTVADRLFKIRHCMNIEGVVRQLPLFDPPIDPGMLVKAVAAGIDIGSIVNNINQSISAVRGPLLLQKAMEICAEVKSLGNALLSALEKKDAEHIALMRQQHELNISKLVQDIKFLQWKESEAATESLLKSRAVAFERYRHYKRILGSSDSDIDKLKTIDLARQELNEENFDEVYAQFIGEYAGELSQEDYRKETSVGGLMEFAGNMVTGILGGELGKTLPLNKNENAELNIFLPSYDTFSALSSALKLISPIVGLIPQFDVHGTPLGVGGAAEFGGKQLKAAADGGSEIAQKIATAFLTSAERASKMAGYYRRAEDYVFQANSATAELVQYGRQIISSLIREQITKKEYENHIRQIEQSEEMNAFLQDKFTNEELYSWMQGEISRIYFSCYQFAYDIAKKSEQTMKYELMRPEFTDTDFIQFGYWDSARKGLLSGESLYLDLKRLEMAYHENNKREYEITKHISIQRLDPMALLKLKATGTCEIAIPEWIYDLDSPGQFMRRIKTVAVSIPCITGPYTTVHAKLTLLQSSIRISSLKGDDYQRSGSEDNRFRDYNGAIQSIVTSSAQNDSGLFETNLRDERYLPFEGAGAISRWKIELPNDIPQFDFESIADVVLHFRYTCREASHLAKDATTWIKEEILSDPEKGLLQLFSINSEFAGEWNLFRTATNNTERKLVLSINKNHFPYWTKTLGLDDQITATFCSMDLKKKKLTVAAENVDLVGDVDSGWSLTIDSTNAVPFNFLNKMRTENKTVYMLLSYNADL</sequence>
<dbReference type="STRING" id="1642647.PSM36_1730"/>
<accession>A0A1R3T3D7</accession>
<dbReference type="InterPro" id="IPR040840">
    <property type="entry name" value="TcA_TcB_BD"/>
</dbReference>